<evidence type="ECO:0000313" key="2">
    <source>
        <dbReference type="Proteomes" id="UP001164250"/>
    </source>
</evidence>
<protein>
    <submittedName>
        <fullName evidence="1">Uncharacterized protein</fullName>
    </submittedName>
</protein>
<reference evidence="2" key="1">
    <citation type="journal article" date="2023" name="G3 (Bethesda)">
        <title>Genome assembly and association tests identify interacting loci associated with vigor, precocity, and sex in interspecific pistachio rootstocks.</title>
        <authorList>
            <person name="Palmer W."/>
            <person name="Jacygrad E."/>
            <person name="Sagayaradj S."/>
            <person name="Cavanaugh K."/>
            <person name="Han R."/>
            <person name="Bertier L."/>
            <person name="Beede B."/>
            <person name="Kafkas S."/>
            <person name="Golino D."/>
            <person name="Preece J."/>
            <person name="Michelmore R."/>
        </authorList>
    </citation>
    <scope>NUCLEOTIDE SEQUENCE [LARGE SCALE GENOMIC DNA]</scope>
</reference>
<comment type="caution">
    <text evidence="1">The sequence shown here is derived from an EMBL/GenBank/DDBJ whole genome shotgun (WGS) entry which is preliminary data.</text>
</comment>
<evidence type="ECO:0000313" key="1">
    <source>
        <dbReference type="EMBL" id="KAJ0080038.1"/>
    </source>
</evidence>
<sequence>MGEGAKREELRENAKKWRDLAREAANEGGSPDTNLKAFVNLEA</sequence>
<dbReference type="Proteomes" id="UP001164250">
    <property type="component" value="Chromosome 13"/>
</dbReference>
<name>A0ACC1A1X1_9ROSI</name>
<dbReference type="EMBL" id="CM047909">
    <property type="protein sequence ID" value="KAJ0080038.1"/>
    <property type="molecule type" value="Genomic_DNA"/>
</dbReference>
<accession>A0ACC1A1X1</accession>
<keyword evidence="2" id="KW-1185">Reference proteome</keyword>
<gene>
    <name evidence="1" type="ORF">Patl1_24471</name>
</gene>
<proteinExistence type="predicted"/>
<organism evidence="1 2">
    <name type="scientific">Pistacia atlantica</name>
    <dbReference type="NCBI Taxonomy" id="434234"/>
    <lineage>
        <taxon>Eukaryota</taxon>
        <taxon>Viridiplantae</taxon>
        <taxon>Streptophyta</taxon>
        <taxon>Embryophyta</taxon>
        <taxon>Tracheophyta</taxon>
        <taxon>Spermatophyta</taxon>
        <taxon>Magnoliopsida</taxon>
        <taxon>eudicotyledons</taxon>
        <taxon>Gunneridae</taxon>
        <taxon>Pentapetalae</taxon>
        <taxon>rosids</taxon>
        <taxon>malvids</taxon>
        <taxon>Sapindales</taxon>
        <taxon>Anacardiaceae</taxon>
        <taxon>Pistacia</taxon>
    </lineage>
</organism>